<dbReference type="Gene3D" id="2.80.10.50">
    <property type="match status" value="1"/>
</dbReference>
<name>A0A9Q0F704_9ROSI</name>
<feature type="non-terminal residue" evidence="2">
    <location>
        <position position="1"/>
    </location>
</feature>
<evidence type="ECO:0000313" key="2">
    <source>
        <dbReference type="EMBL" id="KAJ4826114.1"/>
    </source>
</evidence>
<comment type="caution">
    <text evidence="2">The sequence shown here is derived from an EMBL/GenBank/DDBJ whole genome shotgun (WGS) entry which is preliminary data.</text>
</comment>
<gene>
    <name evidence="2" type="ORF">Tsubulata_036405</name>
</gene>
<dbReference type="PANTHER" id="PTHR33107">
    <property type="entry name" value="KUNITZ TRYPSIN INHIBITOR 2"/>
    <property type="match status" value="1"/>
</dbReference>
<protein>
    <recommendedName>
        <fullName evidence="4">Secreted protein</fullName>
    </recommendedName>
</protein>
<accession>A0A9Q0F704</accession>
<keyword evidence="1" id="KW-0732">Signal</keyword>
<proteinExistence type="predicted"/>
<dbReference type="PANTHER" id="PTHR33107:SF80">
    <property type="entry name" value="PUTATIVE-RELATED"/>
    <property type="match status" value="1"/>
</dbReference>
<dbReference type="Proteomes" id="UP001141552">
    <property type="component" value="Unassembled WGS sequence"/>
</dbReference>
<feature type="chain" id="PRO_5040384864" description="Secreted protein" evidence="1">
    <location>
        <begin position="29"/>
        <end position="183"/>
    </location>
</feature>
<dbReference type="GO" id="GO:0004866">
    <property type="term" value="F:endopeptidase inhibitor activity"/>
    <property type="evidence" value="ECO:0007669"/>
    <property type="project" value="InterPro"/>
</dbReference>
<evidence type="ECO:0000313" key="3">
    <source>
        <dbReference type="Proteomes" id="UP001141552"/>
    </source>
</evidence>
<dbReference type="InterPro" id="IPR002160">
    <property type="entry name" value="Prot_inh_Kunz-lg"/>
</dbReference>
<evidence type="ECO:0008006" key="4">
    <source>
        <dbReference type="Google" id="ProtNLM"/>
    </source>
</evidence>
<dbReference type="EMBL" id="JAKUCV010006745">
    <property type="protein sequence ID" value="KAJ4826114.1"/>
    <property type="molecule type" value="Genomic_DNA"/>
</dbReference>
<sequence>NKQQAMSMKLIGTLSLVWSLFMATSCWAQTFPVVLDLEGEPLWPNLSGPKWVLPVLCCFSNRNKRPTTPPSVPGIPVTFTPRVATDGNIIIRETRDFTAQFDGASTCVQSRSWRVGEQDPETGRRYVVVGSEPSDSTLGVGEQDPETGRRYVLWLDRSLQILHNSVQNDGQYNIEWCPNCLTL</sequence>
<organism evidence="2 3">
    <name type="scientific">Turnera subulata</name>
    <dbReference type="NCBI Taxonomy" id="218843"/>
    <lineage>
        <taxon>Eukaryota</taxon>
        <taxon>Viridiplantae</taxon>
        <taxon>Streptophyta</taxon>
        <taxon>Embryophyta</taxon>
        <taxon>Tracheophyta</taxon>
        <taxon>Spermatophyta</taxon>
        <taxon>Magnoliopsida</taxon>
        <taxon>eudicotyledons</taxon>
        <taxon>Gunneridae</taxon>
        <taxon>Pentapetalae</taxon>
        <taxon>rosids</taxon>
        <taxon>fabids</taxon>
        <taxon>Malpighiales</taxon>
        <taxon>Passifloraceae</taxon>
        <taxon>Turnera</taxon>
    </lineage>
</organism>
<dbReference type="OrthoDB" id="1918435at2759"/>
<dbReference type="InterPro" id="IPR011065">
    <property type="entry name" value="Kunitz_inhibitor_STI-like_sf"/>
</dbReference>
<dbReference type="Pfam" id="PF00197">
    <property type="entry name" value="Kunitz_legume"/>
    <property type="match status" value="1"/>
</dbReference>
<evidence type="ECO:0000256" key="1">
    <source>
        <dbReference type="SAM" id="SignalP"/>
    </source>
</evidence>
<reference evidence="2" key="1">
    <citation type="submission" date="2022-02" db="EMBL/GenBank/DDBJ databases">
        <authorList>
            <person name="Henning P.M."/>
            <person name="McCubbin A.G."/>
            <person name="Shore J.S."/>
        </authorList>
    </citation>
    <scope>NUCLEOTIDE SEQUENCE</scope>
    <source>
        <strain evidence="2">F60SS</strain>
        <tissue evidence="2">Leaves</tissue>
    </source>
</reference>
<feature type="non-terminal residue" evidence="2">
    <location>
        <position position="183"/>
    </location>
</feature>
<dbReference type="AlphaFoldDB" id="A0A9Q0F704"/>
<reference evidence="2" key="2">
    <citation type="journal article" date="2023" name="Plants (Basel)">
        <title>Annotation of the Turnera subulata (Passifloraceae) Draft Genome Reveals the S-Locus Evolved after the Divergence of Turneroideae from Passifloroideae in a Stepwise Manner.</title>
        <authorList>
            <person name="Henning P.M."/>
            <person name="Roalson E.H."/>
            <person name="Mir W."/>
            <person name="McCubbin A.G."/>
            <person name="Shore J.S."/>
        </authorList>
    </citation>
    <scope>NUCLEOTIDE SEQUENCE</scope>
    <source>
        <strain evidence="2">F60SS</strain>
    </source>
</reference>
<keyword evidence="3" id="KW-1185">Reference proteome</keyword>
<dbReference type="SUPFAM" id="SSF50386">
    <property type="entry name" value="STI-like"/>
    <property type="match status" value="1"/>
</dbReference>
<feature type="signal peptide" evidence="1">
    <location>
        <begin position="1"/>
        <end position="28"/>
    </location>
</feature>